<evidence type="ECO:0000313" key="1">
    <source>
        <dbReference type="EMBL" id="KAK0502255.1"/>
    </source>
</evidence>
<name>A0AA39QG33_9AGAR</name>
<dbReference type="AlphaFoldDB" id="A0AA39QG33"/>
<sequence>MWIWTLTRLFRTFFTDCLLFLLSLLSFPIQPMGTPQKIFFLLKMFRKPNPIGSRTISSRRLKVSVSADIMTASYPPSSLHKTKRGYLVTNIVVTSNRPGRRPCSAIPVDLPRVLRLML</sequence>
<dbReference type="EMBL" id="JAUEPU010000005">
    <property type="protein sequence ID" value="KAK0502255.1"/>
    <property type="molecule type" value="Genomic_DNA"/>
</dbReference>
<organism evidence="1 2">
    <name type="scientific">Armillaria luteobubalina</name>
    <dbReference type="NCBI Taxonomy" id="153913"/>
    <lineage>
        <taxon>Eukaryota</taxon>
        <taxon>Fungi</taxon>
        <taxon>Dikarya</taxon>
        <taxon>Basidiomycota</taxon>
        <taxon>Agaricomycotina</taxon>
        <taxon>Agaricomycetes</taxon>
        <taxon>Agaricomycetidae</taxon>
        <taxon>Agaricales</taxon>
        <taxon>Marasmiineae</taxon>
        <taxon>Physalacriaceae</taxon>
        <taxon>Armillaria</taxon>
    </lineage>
</organism>
<accession>A0AA39QG33</accession>
<evidence type="ECO:0000313" key="2">
    <source>
        <dbReference type="Proteomes" id="UP001175228"/>
    </source>
</evidence>
<dbReference type="Proteomes" id="UP001175228">
    <property type="component" value="Unassembled WGS sequence"/>
</dbReference>
<reference evidence="1" key="1">
    <citation type="submission" date="2023-06" db="EMBL/GenBank/DDBJ databases">
        <authorList>
            <consortium name="Lawrence Berkeley National Laboratory"/>
            <person name="Ahrendt S."/>
            <person name="Sahu N."/>
            <person name="Indic B."/>
            <person name="Wong-Bajracharya J."/>
            <person name="Merenyi Z."/>
            <person name="Ke H.-M."/>
            <person name="Monk M."/>
            <person name="Kocsube S."/>
            <person name="Drula E."/>
            <person name="Lipzen A."/>
            <person name="Balint B."/>
            <person name="Henrissat B."/>
            <person name="Andreopoulos B."/>
            <person name="Martin F.M."/>
            <person name="Harder C.B."/>
            <person name="Rigling D."/>
            <person name="Ford K.L."/>
            <person name="Foster G.D."/>
            <person name="Pangilinan J."/>
            <person name="Papanicolaou A."/>
            <person name="Barry K."/>
            <person name="LaButti K."/>
            <person name="Viragh M."/>
            <person name="Koriabine M."/>
            <person name="Yan M."/>
            <person name="Riley R."/>
            <person name="Champramary S."/>
            <person name="Plett K.L."/>
            <person name="Tsai I.J."/>
            <person name="Slot J."/>
            <person name="Sipos G."/>
            <person name="Plett J."/>
            <person name="Nagy L.G."/>
            <person name="Grigoriev I.V."/>
        </authorList>
    </citation>
    <scope>NUCLEOTIDE SEQUENCE</scope>
    <source>
        <strain evidence="1">HWK02</strain>
    </source>
</reference>
<keyword evidence="2" id="KW-1185">Reference proteome</keyword>
<protein>
    <submittedName>
        <fullName evidence="1">Uncharacterized protein</fullName>
    </submittedName>
</protein>
<comment type="caution">
    <text evidence="1">The sequence shown here is derived from an EMBL/GenBank/DDBJ whole genome shotgun (WGS) entry which is preliminary data.</text>
</comment>
<gene>
    <name evidence="1" type="ORF">EDD18DRAFT_684950</name>
</gene>
<proteinExistence type="predicted"/>